<protein>
    <submittedName>
        <fullName evidence="1">Uncharacterized protein</fullName>
    </submittedName>
</protein>
<sequence length="79" mass="8964">MDGATSSMQMGDRDRDSWVRGDATTTIRASWTNTGWSRYNPLASDSNIATQKRWLTETRAARGVVAWANDEQKIDEELR</sequence>
<dbReference type="AlphaFoldDB" id="A0A9I9EH82"/>
<name>A0A9I9EH82_CUCME</name>
<organism evidence="1">
    <name type="scientific">Cucumis melo</name>
    <name type="common">Muskmelon</name>
    <dbReference type="NCBI Taxonomy" id="3656"/>
    <lineage>
        <taxon>Eukaryota</taxon>
        <taxon>Viridiplantae</taxon>
        <taxon>Streptophyta</taxon>
        <taxon>Embryophyta</taxon>
        <taxon>Tracheophyta</taxon>
        <taxon>Spermatophyta</taxon>
        <taxon>Magnoliopsida</taxon>
        <taxon>eudicotyledons</taxon>
        <taxon>Gunneridae</taxon>
        <taxon>Pentapetalae</taxon>
        <taxon>rosids</taxon>
        <taxon>fabids</taxon>
        <taxon>Cucurbitales</taxon>
        <taxon>Cucurbitaceae</taxon>
        <taxon>Benincaseae</taxon>
        <taxon>Cucumis</taxon>
    </lineage>
</organism>
<reference evidence="1" key="1">
    <citation type="submission" date="2023-03" db="UniProtKB">
        <authorList>
            <consortium name="EnsemblPlants"/>
        </authorList>
    </citation>
    <scope>IDENTIFICATION</scope>
</reference>
<accession>A0A9I9EH82</accession>
<dbReference type="EnsemblPlants" id="MELO3C032473.2.1">
    <property type="protein sequence ID" value="MELO3C032473.2.1"/>
    <property type="gene ID" value="MELO3C032473.2"/>
</dbReference>
<dbReference type="Gramene" id="MELO3C032473.2.1">
    <property type="protein sequence ID" value="MELO3C032473.2.1"/>
    <property type="gene ID" value="MELO3C032473.2"/>
</dbReference>
<proteinExistence type="predicted"/>
<evidence type="ECO:0000313" key="1">
    <source>
        <dbReference type="EnsemblPlants" id="MELO3C033714.2.1"/>
    </source>
</evidence>
<dbReference type="EnsemblPlants" id="MELO3C033714.2.1">
    <property type="protein sequence ID" value="MELO3C033714.2.1"/>
    <property type="gene ID" value="MELO3C033714.2"/>
</dbReference>
<dbReference type="Gramene" id="MELO3C033714.2.1">
    <property type="protein sequence ID" value="MELO3C033714.2.1"/>
    <property type="gene ID" value="MELO3C033714.2"/>
</dbReference>